<feature type="compositionally biased region" description="Basic and acidic residues" evidence="1">
    <location>
        <begin position="975"/>
        <end position="990"/>
    </location>
</feature>
<feature type="region of interest" description="Disordered" evidence="1">
    <location>
        <begin position="337"/>
        <end position="359"/>
    </location>
</feature>
<feature type="compositionally biased region" description="Polar residues" evidence="1">
    <location>
        <begin position="1668"/>
        <end position="1685"/>
    </location>
</feature>
<feature type="compositionally biased region" description="Low complexity" evidence="1">
    <location>
        <begin position="126"/>
        <end position="137"/>
    </location>
</feature>
<feature type="compositionally biased region" description="Acidic residues" evidence="1">
    <location>
        <begin position="928"/>
        <end position="940"/>
    </location>
</feature>
<feature type="region of interest" description="Disordered" evidence="1">
    <location>
        <begin position="1864"/>
        <end position="1889"/>
    </location>
</feature>
<feature type="compositionally biased region" description="Polar residues" evidence="1">
    <location>
        <begin position="1236"/>
        <end position="1245"/>
    </location>
</feature>
<dbReference type="Proteomes" id="UP001355207">
    <property type="component" value="Chromosome 7"/>
</dbReference>
<feature type="compositionally biased region" description="Basic and acidic residues" evidence="1">
    <location>
        <begin position="1714"/>
        <end position="1725"/>
    </location>
</feature>
<feature type="region of interest" description="Disordered" evidence="1">
    <location>
        <begin position="911"/>
        <end position="940"/>
    </location>
</feature>
<keyword evidence="3" id="KW-1185">Reference proteome</keyword>
<evidence type="ECO:0000313" key="3">
    <source>
        <dbReference type="Proteomes" id="UP001355207"/>
    </source>
</evidence>
<proteinExistence type="predicted"/>
<feature type="compositionally biased region" description="Polar residues" evidence="1">
    <location>
        <begin position="416"/>
        <end position="429"/>
    </location>
</feature>
<protein>
    <submittedName>
        <fullName evidence="2">Uncharacterized protein</fullName>
    </submittedName>
</protein>
<feature type="region of interest" description="Disordered" evidence="1">
    <location>
        <begin position="504"/>
        <end position="530"/>
    </location>
</feature>
<evidence type="ECO:0000256" key="1">
    <source>
        <dbReference type="SAM" id="MobiDB-lite"/>
    </source>
</evidence>
<dbReference type="RefSeq" id="XP_066077296.1">
    <property type="nucleotide sequence ID" value="XM_066221199.1"/>
</dbReference>
<reference evidence="2 3" key="1">
    <citation type="submission" date="2024-01" db="EMBL/GenBank/DDBJ databases">
        <title>Comparative genomics of Cryptococcus and Kwoniella reveals pathogenesis evolution and contrasting modes of karyotype evolution via chromosome fusion or intercentromeric recombination.</title>
        <authorList>
            <person name="Coelho M.A."/>
            <person name="David-Palma M."/>
            <person name="Shea T."/>
            <person name="Bowers K."/>
            <person name="McGinley-Smith S."/>
            <person name="Mohammad A.W."/>
            <person name="Gnirke A."/>
            <person name="Yurkov A.M."/>
            <person name="Nowrousian M."/>
            <person name="Sun S."/>
            <person name="Cuomo C.A."/>
            <person name="Heitman J."/>
        </authorList>
    </citation>
    <scope>NUCLEOTIDE SEQUENCE [LARGE SCALE GENOMIC DNA]</scope>
    <source>
        <strain evidence="2 3">CBS 6074</strain>
    </source>
</reference>
<sequence length="1889" mass="206440">MTHSSLFSPNNHVRHSHYLQPETNLAPSHPPTSFGKSSGFLKKIPSVLFNKEKTPIKKKSSKAHLQIHIDSSSPKPMKSTITSNTIQASSSYNTSGNAIGEKDKKTKKPRKALADLFGWGNHHHSNQNQPQQQQQQQITPVLEKASPVPVVPPKDNPAMLKKLNRPPSTKSNNSHFSTLHTPVIAPRPSIGDDPFVRDGQGAEVVDHVFRHSAETPSAKSIALDRRASISSSKAMSYKTGSSDVNNTKEISERMLPTMAKTNVEQRRVSAPLTQHVHTDLPPRSASLGKLLGTTMAAPLPQVVESPIEAEEQPIRTLKKEKTKSRVWGLLGRNKSKKEKVKVPSESTVPALPPKDPWTQTMAAPPTGTLSLTAHIDDKYAAAATMRSNRSATRPRPPFLHISAPSLDDPSQVMPATASTTSFPHTANRSTFEDHDISPNGSPSRYPINSGRGGVWESVVGTGATRISDDAPVHAIEALMGPSRLPKRKSLTGLFGVTIKKSFDRIKPSSPKSRSASHQRIGSSPPRIAANPTLRPLSEEIEEASGPFKTATVPSAKFTSRFAILVQVDEKSKEIPARDPSLRRVASATDKLFNLVSCLDFSPASNNSPALRRMGSNASLEQAAAGSPTPIRRVRSAMLSNKASGSSLKPPSTNVSPLKLALHREQVAANQTQKVSPVSPSPPRESLVRKGMRNIFSPPSPAPPKHGKPSKPDMDLMSGKVIDERVGMGQTMGPQIIEERTQSIKGGSLASDVPADLKALINETSDILKAAPSLNQTYTLGLPAPPPKDRVPARRPGPSPPALSLPPVPDMPAPAQEKALPVCKCDLDPTETHDCRDSVIEDMLTTENTERRNSFDFTNEYAALDQVNQRASFVEALKSVSSIQSFLPASLPPLPVLPESLSARQPLPEFIPSFHISKPSDSTSIHDDSDYDDEDDGGEFADNETMEETAIIGHVTGIAKTSPVRRESLQPSTSPTRREHAKPINSPSRKEPFRGQFAFQQHVATMPRQESHASFGAPEPVLTVPDIAPTSKTRRGHHKRGESGFSIATMSSIGSVIGTDNDREYTNHFEVNFNNNINSHSRHQSITETIEEVSDENSPKPRKITSQESFSSMINNAGARPTTRRGHHHRRNSSIVSVDSLSEIVGGGQNLFNGPPNSRLNGRRPSYGYISRHRRNGSGESTFGRPDWAAHHRRNSSSISISSVSQIARPGLGDRMFQLDNAVQLTSITGSPPDIEPSTSRPQHQRQISWDSLFDGTQDKINDSLFDDSLQHQSRDSIFDSDRSFNRSSIDGDSLFGPEHSSAKKHFFLKGLRPISTVSTATNNSQGDDTFQHVHNYMQNVVTPVKAMARELEACLQAEGENMSNMTPLGKVKMRTAVGRQMLGSSMSRPQRPGRRRPAHLVLAEPPLDTPGLTSPSASETSSRLSLDTNAASITLGQRIRPSGAGHYRQKSSAGVKIEATIHEMPSMATLRAKNSSASPKSREPTIVGVDDLGEEDEYDRMRSIRNWVEWEREAVDEFRKTKNCWRDSEESKHAIEDWKMPTTNEEIAAFLAQSTQAYKPLNIDKLPNGKIAHRRKSSLSNSRALSSPYGLPLPKPSVPINVNNKSKKMSLTTKYEQKKNSTSSTISASSAFAFAFPFPDDVPEAPSEPPAPIASIFSSFLGGDEIGNTRSASSPPSSQPTKNADSLNLHCAEAKSVASDHFGIKKLLETNDDKDKSNKEIDQKRNRVTSTARRQALGWGRKRNSDGPEKVIGLGYSKHEVANGIPPMPNSAIPLQTKNTNIFGSKANQEEKGKENQKPIKKRNINNNNKANNIFNNENSSTTMNSNIIINRSSSKTKIVVKKNIFTPINDQENSLISQNSKLMTTKTKSPIKKKSLRQAVSQPRNLRV</sequence>
<feature type="region of interest" description="Disordered" evidence="1">
    <location>
        <begin position="386"/>
        <end position="449"/>
    </location>
</feature>
<feature type="compositionally biased region" description="Low complexity" evidence="1">
    <location>
        <begin position="1805"/>
        <end position="1822"/>
    </location>
</feature>
<feature type="compositionally biased region" description="Polar residues" evidence="1">
    <location>
        <begin position="509"/>
        <end position="521"/>
    </location>
</feature>
<feature type="compositionally biased region" description="Pro residues" evidence="1">
    <location>
        <begin position="794"/>
        <end position="807"/>
    </location>
</feature>
<feature type="compositionally biased region" description="Low complexity" evidence="1">
    <location>
        <begin position="1578"/>
        <end position="1587"/>
    </location>
</feature>
<feature type="region of interest" description="Disordered" evidence="1">
    <location>
        <begin position="1572"/>
        <end position="1603"/>
    </location>
</feature>
<gene>
    <name evidence="2" type="ORF">L201_005469</name>
</gene>
<feature type="region of interest" description="Disordered" evidence="1">
    <location>
        <begin position="666"/>
        <end position="685"/>
    </location>
</feature>
<accession>A0AAX4K093</accession>
<feature type="compositionally biased region" description="Polar residues" evidence="1">
    <location>
        <begin position="1411"/>
        <end position="1424"/>
    </location>
</feature>
<feature type="region of interest" description="Disordered" evidence="1">
    <location>
        <begin position="1665"/>
        <end position="1685"/>
    </location>
</feature>
<feature type="compositionally biased region" description="Polar residues" evidence="1">
    <location>
        <begin position="86"/>
        <end position="97"/>
    </location>
</feature>
<feature type="region of interest" description="Disordered" evidence="1">
    <location>
        <begin position="86"/>
        <end position="189"/>
    </location>
</feature>
<feature type="region of interest" description="Disordered" evidence="1">
    <location>
        <begin position="1012"/>
        <end position="1041"/>
    </location>
</feature>
<feature type="region of interest" description="Disordered" evidence="1">
    <location>
        <begin position="609"/>
        <end position="630"/>
    </location>
</feature>
<dbReference type="GeneID" id="91096139"/>
<feature type="region of interest" description="Disordered" evidence="1">
    <location>
        <begin position="1714"/>
        <end position="1749"/>
    </location>
</feature>
<feature type="region of interest" description="Disordered" evidence="1">
    <location>
        <begin position="780"/>
        <end position="807"/>
    </location>
</feature>
<feature type="region of interest" description="Disordered" evidence="1">
    <location>
        <begin position="953"/>
        <end position="990"/>
    </location>
</feature>
<feature type="region of interest" description="Disordered" evidence="1">
    <location>
        <begin position="1403"/>
        <end position="1424"/>
    </location>
</feature>
<organism evidence="2 3">
    <name type="scientific">Kwoniella dendrophila CBS 6074</name>
    <dbReference type="NCBI Taxonomy" id="1295534"/>
    <lineage>
        <taxon>Eukaryota</taxon>
        <taxon>Fungi</taxon>
        <taxon>Dikarya</taxon>
        <taxon>Basidiomycota</taxon>
        <taxon>Agaricomycotina</taxon>
        <taxon>Tremellomycetes</taxon>
        <taxon>Tremellales</taxon>
        <taxon>Cryptococcaceae</taxon>
        <taxon>Kwoniella</taxon>
    </lineage>
</organism>
<feature type="compositionally biased region" description="Polar residues" evidence="1">
    <location>
        <begin position="1879"/>
        <end position="1889"/>
    </location>
</feature>
<evidence type="ECO:0000313" key="2">
    <source>
        <dbReference type="EMBL" id="WWC90533.1"/>
    </source>
</evidence>
<name>A0AAX4K093_9TREE</name>
<feature type="region of interest" description="Disordered" evidence="1">
    <location>
        <begin position="1226"/>
        <end position="1245"/>
    </location>
</feature>
<feature type="compositionally biased region" description="Polar residues" evidence="1">
    <location>
        <begin position="166"/>
        <end position="180"/>
    </location>
</feature>
<feature type="compositionally biased region" description="Basic and acidic residues" evidence="1">
    <location>
        <begin position="1788"/>
        <end position="1798"/>
    </location>
</feature>
<feature type="region of interest" description="Disordered" evidence="1">
    <location>
        <begin position="1784"/>
        <end position="1822"/>
    </location>
</feature>
<dbReference type="EMBL" id="CP144104">
    <property type="protein sequence ID" value="WWC90533.1"/>
    <property type="molecule type" value="Genomic_DNA"/>
</dbReference>